<dbReference type="PANTHER" id="PTHR11076:SF33">
    <property type="entry name" value="DNA POLYMERASE KAPPA"/>
    <property type="match status" value="1"/>
</dbReference>
<proteinExistence type="inferred from homology"/>
<dbReference type="GO" id="GO:0009432">
    <property type="term" value="P:SOS response"/>
    <property type="evidence" value="ECO:0007669"/>
    <property type="project" value="TreeGrafter"/>
</dbReference>
<organism evidence="3">
    <name type="scientific">bioreactor metagenome</name>
    <dbReference type="NCBI Taxonomy" id="1076179"/>
    <lineage>
        <taxon>unclassified sequences</taxon>
        <taxon>metagenomes</taxon>
        <taxon>ecological metagenomes</taxon>
    </lineage>
</organism>
<dbReference type="InterPro" id="IPR022880">
    <property type="entry name" value="DNApol_IV"/>
</dbReference>
<comment type="similarity">
    <text evidence="1">Belongs to the DNA polymerase type-Y family.</text>
</comment>
<dbReference type="Gene3D" id="1.10.150.20">
    <property type="entry name" value="5' to 3' exonuclease, C-terminal subdomain"/>
    <property type="match status" value="1"/>
</dbReference>
<keyword evidence="3" id="KW-0808">Transferase</keyword>
<dbReference type="Gene3D" id="3.30.70.270">
    <property type="match status" value="1"/>
</dbReference>
<dbReference type="GO" id="GO:0003684">
    <property type="term" value="F:damaged DNA binding"/>
    <property type="evidence" value="ECO:0007669"/>
    <property type="project" value="InterPro"/>
</dbReference>
<evidence type="ECO:0000313" key="3">
    <source>
        <dbReference type="EMBL" id="MPL75941.1"/>
    </source>
</evidence>
<dbReference type="CDD" id="cd03586">
    <property type="entry name" value="PolY_Pol_IV_kappa"/>
    <property type="match status" value="1"/>
</dbReference>
<evidence type="ECO:0000259" key="2">
    <source>
        <dbReference type="PROSITE" id="PS50173"/>
    </source>
</evidence>
<dbReference type="InterPro" id="IPR036775">
    <property type="entry name" value="DNA_pol_Y-fam_lit_finger_sf"/>
</dbReference>
<dbReference type="Gene3D" id="3.40.1170.60">
    <property type="match status" value="1"/>
</dbReference>
<dbReference type="Pfam" id="PF11799">
    <property type="entry name" value="IMS_C"/>
    <property type="match status" value="1"/>
</dbReference>
<reference evidence="3" key="1">
    <citation type="submission" date="2019-08" db="EMBL/GenBank/DDBJ databases">
        <authorList>
            <person name="Kucharzyk K."/>
            <person name="Murdoch R.W."/>
            <person name="Higgins S."/>
            <person name="Loffler F."/>
        </authorList>
    </citation>
    <scope>NUCLEOTIDE SEQUENCE</scope>
</reference>
<dbReference type="InterPro" id="IPR001126">
    <property type="entry name" value="UmuC"/>
</dbReference>
<dbReference type="InterPro" id="IPR050116">
    <property type="entry name" value="DNA_polymerase-Y"/>
</dbReference>
<dbReference type="InterPro" id="IPR024728">
    <property type="entry name" value="PolY_HhH_motif"/>
</dbReference>
<feature type="domain" description="UmuC" evidence="2">
    <location>
        <begin position="10"/>
        <end position="189"/>
    </location>
</feature>
<name>A0A644UAE3_9ZZZZ</name>
<dbReference type="PANTHER" id="PTHR11076">
    <property type="entry name" value="DNA REPAIR POLYMERASE UMUC / TRANSFERASE FAMILY MEMBER"/>
    <property type="match status" value="1"/>
</dbReference>
<dbReference type="EMBL" id="VSSQ01000093">
    <property type="protein sequence ID" value="MPL75941.1"/>
    <property type="molecule type" value="Genomic_DNA"/>
</dbReference>
<dbReference type="HAMAP" id="MF_01113">
    <property type="entry name" value="DNApol_IV"/>
    <property type="match status" value="1"/>
</dbReference>
<dbReference type="Pfam" id="PF11798">
    <property type="entry name" value="IMS_HHH"/>
    <property type="match status" value="1"/>
</dbReference>
<dbReference type="InterPro" id="IPR043502">
    <property type="entry name" value="DNA/RNA_pol_sf"/>
</dbReference>
<comment type="caution">
    <text evidence="3">The sequence shown here is derived from an EMBL/GenBank/DDBJ whole genome shotgun (WGS) entry which is preliminary data.</text>
</comment>
<protein>
    <submittedName>
        <fullName evidence="3">DNA polymerase IV</fullName>
        <ecNumber evidence="3">2.7.7.7</ecNumber>
    </submittedName>
</protein>
<dbReference type="PROSITE" id="PS50173">
    <property type="entry name" value="UMUC"/>
    <property type="match status" value="1"/>
</dbReference>
<dbReference type="Pfam" id="PF00817">
    <property type="entry name" value="IMS"/>
    <property type="match status" value="1"/>
</dbReference>
<dbReference type="GO" id="GO:0006281">
    <property type="term" value="P:DNA repair"/>
    <property type="evidence" value="ECO:0007669"/>
    <property type="project" value="InterPro"/>
</dbReference>
<dbReference type="GO" id="GO:0005829">
    <property type="term" value="C:cytosol"/>
    <property type="evidence" value="ECO:0007669"/>
    <property type="project" value="TreeGrafter"/>
</dbReference>
<dbReference type="GO" id="GO:0003887">
    <property type="term" value="F:DNA-directed DNA polymerase activity"/>
    <property type="evidence" value="ECO:0007669"/>
    <property type="project" value="UniProtKB-EC"/>
</dbReference>
<sequence length="393" mass="44288">MANPGDNRSIVHMDLDTFFVSVERLGNSRLNGLPVIIGGMSDRGVVAGCSYEARTFGVHSAMPMRMARALCPDAVVIRGDMEQYTRYSNMVTAIIAEDAPVYEKASIDEHYLDITGMDRFFGSVKWSHELRQRIIRETGLPISLGLSVNKTVSKIATGQAKPNGELEIPRERVMPFLSPLSISKIPGIGEKTFHLLRSMGIANIDTLSRMPVEMVERLLGKNGIIIWKKANGIDPAPVEPYSERKSISSETTFEQDTINIGMINDLLLRKVEKLAWELRRKQKLASCVTVKVRYANFDTHTLQQRIPYTAFDHILLPVTRSLFNRLYQRRMLIRLVGVRFSHLVSGVQQISMFDDSPETISLYQAMDRIRNRFGQRAVTRAAAMGTVVVEENE</sequence>
<dbReference type="GO" id="GO:0042276">
    <property type="term" value="P:error-prone translesion synthesis"/>
    <property type="evidence" value="ECO:0007669"/>
    <property type="project" value="TreeGrafter"/>
</dbReference>
<dbReference type="AlphaFoldDB" id="A0A644UAE3"/>
<evidence type="ECO:0000256" key="1">
    <source>
        <dbReference type="ARBA" id="ARBA00010945"/>
    </source>
</evidence>
<dbReference type="Gene3D" id="3.30.1490.100">
    <property type="entry name" value="DNA polymerase, Y-family, little finger domain"/>
    <property type="match status" value="1"/>
</dbReference>
<dbReference type="InterPro" id="IPR017961">
    <property type="entry name" value="DNA_pol_Y-fam_little_finger"/>
</dbReference>
<dbReference type="NCBIfam" id="NF002677">
    <property type="entry name" value="PRK02406.1"/>
    <property type="match status" value="1"/>
</dbReference>
<keyword evidence="3" id="KW-0548">Nucleotidyltransferase</keyword>
<accession>A0A644UAE3</accession>
<dbReference type="EC" id="2.7.7.7" evidence="3"/>
<dbReference type="SUPFAM" id="SSF56672">
    <property type="entry name" value="DNA/RNA polymerases"/>
    <property type="match status" value="1"/>
</dbReference>
<gene>
    <name evidence="3" type="primary">dinB_6</name>
    <name evidence="3" type="ORF">SDC9_21784</name>
</gene>
<dbReference type="SUPFAM" id="SSF100879">
    <property type="entry name" value="Lesion bypass DNA polymerase (Y-family), little finger domain"/>
    <property type="match status" value="1"/>
</dbReference>
<dbReference type="InterPro" id="IPR043128">
    <property type="entry name" value="Rev_trsase/Diguanyl_cyclase"/>
</dbReference>